<dbReference type="Gene3D" id="3.40.50.2000">
    <property type="entry name" value="Glycogen Phosphorylase B"/>
    <property type="match status" value="2"/>
</dbReference>
<sequence length="403" mass="44101">MNNNSINVGFCENGAGYGGAIISLAAFLEKIPSEFRPHLFTSLGTDPYRRLERLGRWRHMPAQSLLDPARLRHGAPFASTLDNVFNMLPYALRYYRAFRKGGVDLVYLNNDCSCNMAAAVGARLARLPLVLHARGFNADTRGNRWVLQHIDHCIAVSRAVKRELIELGLPAEKCTVVPEGLDLTQFHPQAPDAVLRGELGLAEDEPVITLVGGLIDWKGQDVLIEATPAILEAFPDAVILLVGSAYGKDNRYAEDITRKAGAPALRGRVRLLGARQDIPVILSISSVVLHASTKPEPFGRTFLEGMAMGKPTIASNEGGPLDVIEHEVDGLLIEPRKPAVLATAVKRLLSDPVLSASLGEHAARKARNYSIEHHTKTISTVLHRVMQSRRTGFPPPSQRPHEE</sequence>
<comment type="caution">
    <text evidence="3">The sequence shown here is derived from an EMBL/GenBank/DDBJ whole genome shotgun (WGS) entry which is preliminary data.</text>
</comment>
<name>A0A7Y2K171_9BURK</name>
<dbReference type="InterPro" id="IPR001296">
    <property type="entry name" value="Glyco_trans_1"/>
</dbReference>
<dbReference type="GO" id="GO:0016757">
    <property type="term" value="F:glycosyltransferase activity"/>
    <property type="evidence" value="ECO:0007669"/>
    <property type="project" value="InterPro"/>
</dbReference>
<feature type="domain" description="Glycosyltransferase subfamily 4-like N-terminal" evidence="2">
    <location>
        <begin position="52"/>
        <end position="184"/>
    </location>
</feature>
<gene>
    <name evidence="3" type="ORF">HGB41_14550</name>
</gene>
<dbReference type="InterPro" id="IPR028098">
    <property type="entry name" value="Glyco_trans_4-like_N"/>
</dbReference>
<dbReference type="Pfam" id="PF00534">
    <property type="entry name" value="Glycos_transf_1"/>
    <property type="match status" value="1"/>
</dbReference>
<dbReference type="Proteomes" id="UP000533905">
    <property type="component" value="Unassembled WGS sequence"/>
</dbReference>
<evidence type="ECO:0000313" key="4">
    <source>
        <dbReference type="Proteomes" id="UP000533905"/>
    </source>
</evidence>
<dbReference type="Pfam" id="PF13439">
    <property type="entry name" value="Glyco_transf_4"/>
    <property type="match status" value="1"/>
</dbReference>
<dbReference type="EMBL" id="JABAIV010000004">
    <property type="protein sequence ID" value="NNG24213.1"/>
    <property type="molecule type" value="Genomic_DNA"/>
</dbReference>
<keyword evidence="3" id="KW-0808">Transferase</keyword>
<dbReference type="CDD" id="cd03801">
    <property type="entry name" value="GT4_PimA-like"/>
    <property type="match status" value="1"/>
</dbReference>
<dbReference type="SUPFAM" id="SSF53756">
    <property type="entry name" value="UDP-Glycosyltransferase/glycogen phosphorylase"/>
    <property type="match status" value="1"/>
</dbReference>
<dbReference type="PANTHER" id="PTHR12526:SF638">
    <property type="entry name" value="SPORE COAT PROTEIN SA"/>
    <property type="match status" value="1"/>
</dbReference>
<organism evidence="3 4">
    <name type="scientific">Telluria aromaticivorans</name>
    <dbReference type="NCBI Taxonomy" id="2725995"/>
    <lineage>
        <taxon>Bacteria</taxon>
        <taxon>Pseudomonadati</taxon>
        <taxon>Pseudomonadota</taxon>
        <taxon>Betaproteobacteria</taxon>
        <taxon>Burkholderiales</taxon>
        <taxon>Oxalobacteraceae</taxon>
        <taxon>Telluria group</taxon>
        <taxon>Telluria</taxon>
    </lineage>
</organism>
<evidence type="ECO:0000313" key="3">
    <source>
        <dbReference type="EMBL" id="NNG24213.1"/>
    </source>
</evidence>
<evidence type="ECO:0000259" key="1">
    <source>
        <dbReference type="Pfam" id="PF00534"/>
    </source>
</evidence>
<dbReference type="RefSeq" id="WP_171085576.1">
    <property type="nucleotide sequence ID" value="NZ_JABAIV010000004.1"/>
</dbReference>
<proteinExistence type="predicted"/>
<dbReference type="PANTHER" id="PTHR12526">
    <property type="entry name" value="GLYCOSYLTRANSFERASE"/>
    <property type="match status" value="1"/>
</dbReference>
<reference evidence="3 4" key="1">
    <citation type="submission" date="2020-04" db="EMBL/GenBank/DDBJ databases">
        <title>Massilia sp. nov., a cold adapted bacteria isolated from Arctic soil.</title>
        <authorList>
            <person name="Son J."/>
            <person name="Ka J.-O."/>
        </authorList>
    </citation>
    <scope>NUCLEOTIDE SEQUENCE [LARGE SCALE GENOMIC DNA]</scope>
    <source>
        <strain evidence="3 4">ML15P13</strain>
    </source>
</reference>
<feature type="domain" description="Glycosyl transferase family 1" evidence="1">
    <location>
        <begin position="196"/>
        <end position="363"/>
    </location>
</feature>
<accession>A0A7Y2K171</accession>
<keyword evidence="4" id="KW-1185">Reference proteome</keyword>
<evidence type="ECO:0000259" key="2">
    <source>
        <dbReference type="Pfam" id="PF13439"/>
    </source>
</evidence>
<protein>
    <submittedName>
        <fullName evidence="3">Glycosyltransferase family 4 protein</fullName>
    </submittedName>
</protein>
<dbReference type="AlphaFoldDB" id="A0A7Y2K171"/>